<feature type="region of interest" description="Disordered" evidence="1">
    <location>
        <begin position="1"/>
        <end position="57"/>
    </location>
</feature>
<dbReference type="AlphaFoldDB" id="A0A803PB75"/>
<reference evidence="2" key="2">
    <citation type="submission" date="2021-03" db="UniProtKB">
        <authorList>
            <consortium name="EnsemblPlants"/>
        </authorList>
    </citation>
    <scope>IDENTIFICATION</scope>
</reference>
<dbReference type="Gramene" id="evm.model.03.974">
    <property type="protein sequence ID" value="cds.evm.model.03.974"/>
    <property type="gene ID" value="evm.TU.03.974"/>
</dbReference>
<dbReference type="EnsemblPlants" id="evm.model.03.974">
    <property type="protein sequence ID" value="cds.evm.model.03.974"/>
    <property type="gene ID" value="evm.TU.03.974"/>
</dbReference>
<name>A0A803PB75_CANSA</name>
<dbReference type="Proteomes" id="UP000596661">
    <property type="component" value="Chromosome 3"/>
</dbReference>
<feature type="compositionally biased region" description="Polar residues" evidence="1">
    <location>
        <begin position="10"/>
        <end position="21"/>
    </location>
</feature>
<evidence type="ECO:0000256" key="1">
    <source>
        <dbReference type="SAM" id="MobiDB-lite"/>
    </source>
</evidence>
<proteinExistence type="predicted"/>
<organism evidence="2 3">
    <name type="scientific">Cannabis sativa</name>
    <name type="common">Hemp</name>
    <name type="synonym">Marijuana</name>
    <dbReference type="NCBI Taxonomy" id="3483"/>
    <lineage>
        <taxon>Eukaryota</taxon>
        <taxon>Viridiplantae</taxon>
        <taxon>Streptophyta</taxon>
        <taxon>Embryophyta</taxon>
        <taxon>Tracheophyta</taxon>
        <taxon>Spermatophyta</taxon>
        <taxon>Magnoliopsida</taxon>
        <taxon>eudicotyledons</taxon>
        <taxon>Gunneridae</taxon>
        <taxon>Pentapetalae</taxon>
        <taxon>rosids</taxon>
        <taxon>fabids</taxon>
        <taxon>Rosales</taxon>
        <taxon>Cannabaceae</taxon>
        <taxon>Cannabis</taxon>
    </lineage>
</organism>
<evidence type="ECO:0000313" key="2">
    <source>
        <dbReference type="EnsemblPlants" id="cds.evm.model.03.974"/>
    </source>
</evidence>
<sequence length="109" mass="11769">MMVEPRLTSVDRSTTTGQPTRGTPIIGAGDETTPTSQIPSKSLGTSSSAHPLRPPTIAGIDATNQILAGEPHMELEDPEKVDSWVEQLSQLVANLQQTLLRESLDKKHE</sequence>
<accession>A0A803PB75</accession>
<reference evidence="2" key="1">
    <citation type="submission" date="2018-11" db="EMBL/GenBank/DDBJ databases">
        <authorList>
            <person name="Grassa J C."/>
        </authorList>
    </citation>
    <scope>NUCLEOTIDE SEQUENCE [LARGE SCALE GENOMIC DNA]</scope>
</reference>
<protein>
    <submittedName>
        <fullName evidence="2">Uncharacterized protein</fullName>
    </submittedName>
</protein>
<keyword evidence="3" id="KW-1185">Reference proteome</keyword>
<feature type="compositionally biased region" description="Polar residues" evidence="1">
    <location>
        <begin position="32"/>
        <end position="49"/>
    </location>
</feature>
<evidence type="ECO:0000313" key="3">
    <source>
        <dbReference type="Proteomes" id="UP000596661"/>
    </source>
</evidence>
<dbReference type="EMBL" id="UZAU01000275">
    <property type="status" value="NOT_ANNOTATED_CDS"/>
    <property type="molecule type" value="Genomic_DNA"/>
</dbReference>